<evidence type="ECO:0000256" key="7">
    <source>
        <dbReference type="SAM" id="MobiDB-lite"/>
    </source>
</evidence>
<keyword evidence="10" id="KW-1185">Reference proteome</keyword>
<evidence type="ECO:0000256" key="2">
    <source>
        <dbReference type="ARBA" id="ARBA00022723"/>
    </source>
</evidence>
<dbReference type="PANTHER" id="PTHR10071">
    <property type="entry name" value="TRANSCRIPTION FACTOR GATA FAMILY MEMBER"/>
    <property type="match status" value="1"/>
</dbReference>
<proteinExistence type="predicted"/>
<sequence length="851" mass="94687">MDSVIINNNSDILYKNLINKSFDNEKDMDNLYSQFMNSYQKNNLISYPQERLIDNEKVKYINKCDLPLSPPHVYPSPKSSNTAFDSTEDNNNNKNSNNTMIASNLSVKSTRRSSFSTAATTNTLGYNTPNLNHDVLFINELQGATASNTGNGSVVSSSINSRNDLPFAFEETNQASILASSLPSSTVTSNRKPSSVKANYIRVPTQDENGNFINLYSVLENENIVNTNSSQKLNGNNKFENQFYNYFFDVNLDSRRQDMIANGHSNMLMNGTSGLSSNSTNSSFLPLNAANTLIRQNSSPVLKSNENVSSASLFSPLSFSNRDYDLSNFDFSTNASNTSSLLPTNMMTPSLSPNVSFGSDTLNESNFSTNAVTPSTDYKSIEAMIESNHMSLDELRKLTNMIAKSNNELYLQTQAKVRSVVASQDATLSRDMIINNNGMTNSSNNGVYPIVTPSIQIPKDNVNTNAGINANIVNPTSTSATSIVPTSTYSSSSSTSTSTSNVAATAKSEIPLYISPSVIDYSTSCFMNEHDSISNNIFTDENIKMEFLKHDKKMEVPTFITSGNSVTTTNGDSQEMVNKVNMNNNELEKVAGTESKKKEDEKKDDGSEKKSTTTPVRTKRRYKKKNKDLFYNPYSRFLSPYGPGFFGNNGLLYSPYHLIPQKTECANCKVTKTPLWRRSANDEILCNACGLYQKIHNAPRPKTNRINSSRKDFDDSERKKIKCSNCKTTVTPLWRRDKEGNPLCNACGLYKTLHNGASRPITLKKSVPRKRQRNNNGEGKGKNENKKRKGTDSETKTKKSKLNIEEGKKDETIIDDTISEEITDKKIKKKKITKKEKGMKKGDEDLTEEKN</sequence>
<dbReference type="InterPro" id="IPR039355">
    <property type="entry name" value="Transcription_factor_GATA"/>
</dbReference>
<dbReference type="GO" id="GO:0008270">
    <property type="term" value="F:zinc ion binding"/>
    <property type="evidence" value="ECO:0007669"/>
    <property type="project" value="UniProtKB-KW"/>
</dbReference>
<reference evidence="9 10" key="1">
    <citation type="submission" date="2016-08" db="EMBL/GenBank/DDBJ databases">
        <title>A Parts List for Fungal Cellulosomes Revealed by Comparative Genomics.</title>
        <authorList>
            <consortium name="DOE Joint Genome Institute"/>
            <person name="Haitjema C.H."/>
            <person name="Gilmore S.P."/>
            <person name="Henske J.K."/>
            <person name="Solomon K.V."/>
            <person name="De Groot R."/>
            <person name="Kuo A."/>
            <person name="Mondo S.J."/>
            <person name="Salamov A.A."/>
            <person name="Labutti K."/>
            <person name="Zhao Z."/>
            <person name="Chiniquy J."/>
            <person name="Barry K."/>
            <person name="Brewer H.M."/>
            <person name="Purvine S.O."/>
            <person name="Wright A.T."/>
            <person name="Boxma B."/>
            <person name="Van Alen T."/>
            <person name="Hackstein J.H."/>
            <person name="Baker S.E."/>
            <person name="Grigoriev I.V."/>
            <person name="O'Malley M.A."/>
        </authorList>
    </citation>
    <scope>NUCLEOTIDE SEQUENCE [LARGE SCALE GENOMIC DNA]</scope>
    <source>
        <strain evidence="9 10">S4</strain>
    </source>
</reference>
<dbReference type="GO" id="GO:0005634">
    <property type="term" value="C:nucleus"/>
    <property type="evidence" value="ECO:0007669"/>
    <property type="project" value="UniProtKB-SubCell"/>
</dbReference>
<feature type="domain" description="GATA-type" evidence="8">
    <location>
        <begin position="717"/>
        <end position="771"/>
    </location>
</feature>
<dbReference type="Gene3D" id="3.30.50.10">
    <property type="entry name" value="Erythroid Transcription Factor GATA-1, subunit A"/>
    <property type="match status" value="2"/>
</dbReference>
<evidence type="ECO:0000256" key="1">
    <source>
        <dbReference type="ARBA" id="ARBA00004123"/>
    </source>
</evidence>
<feature type="domain" description="GATA-type" evidence="8">
    <location>
        <begin position="664"/>
        <end position="712"/>
    </location>
</feature>
<protein>
    <recommendedName>
        <fullName evidence="8">GATA-type domain-containing protein</fullName>
    </recommendedName>
</protein>
<dbReference type="OrthoDB" id="515401at2759"/>
<evidence type="ECO:0000313" key="10">
    <source>
        <dbReference type="Proteomes" id="UP000193944"/>
    </source>
</evidence>
<evidence type="ECO:0000256" key="6">
    <source>
        <dbReference type="PROSITE-ProRule" id="PRU00094"/>
    </source>
</evidence>
<evidence type="ECO:0000256" key="3">
    <source>
        <dbReference type="ARBA" id="ARBA00022771"/>
    </source>
</evidence>
<dbReference type="PROSITE" id="PS00344">
    <property type="entry name" value="GATA_ZN_FINGER_1"/>
    <property type="match status" value="1"/>
</dbReference>
<gene>
    <name evidence="9" type="ORF">BCR32DRAFT_325330</name>
</gene>
<dbReference type="GO" id="GO:0000981">
    <property type="term" value="F:DNA-binding transcription factor activity, RNA polymerase II-specific"/>
    <property type="evidence" value="ECO:0007669"/>
    <property type="project" value="TreeGrafter"/>
</dbReference>
<reference evidence="9 10" key="2">
    <citation type="submission" date="2016-08" db="EMBL/GenBank/DDBJ databases">
        <title>Pervasive Adenine N6-methylation of Active Genes in Fungi.</title>
        <authorList>
            <consortium name="DOE Joint Genome Institute"/>
            <person name="Mondo S.J."/>
            <person name="Dannebaum R.O."/>
            <person name="Kuo R.C."/>
            <person name="Labutti K."/>
            <person name="Haridas S."/>
            <person name="Kuo A."/>
            <person name="Salamov A."/>
            <person name="Ahrendt S.R."/>
            <person name="Lipzen A."/>
            <person name="Sullivan W."/>
            <person name="Andreopoulos W.B."/>
            <person name="Clum A."/>
            <person name="Lindquist E."/>
            <person name="Daum C."/>
            <person name="Ramamoorthy G.K."/>
            <person name="Gryganskyi A."/>
            <person name="Culley D."/>
            <person name="Magnuson J.K."/>
            <person name="James T.Y."/>
            <person name="O'Malley M.A."/>
            <person name="Stajich J.E."/>
            <person name="Spatafora J.W."/>
            <person name="Visel A."/>
            <person name="Grigoriev I.V."/>
        </authorList>
    </citation>
    <scope>NUCLEOTIDE SEQUENCE [LARGE SCALE GENOMIC DNA]</scope>
    <source>
        <strain evidence="9 10">S4</strain>
    </source>
</reference>
<dbReference type="InterPro" id="IPR000679">
    <property type="entry name" value="Znf_GATA"/>
</dbReference>
<dbReference type="STRING" id="1754192.A0A1Y1XIR6"/>
<dbReference type="InterPro" id="IPR013088">
    <property type="entry name" value="Znf_NHR/GATA"/>
</dbReference>
<evidence type="ECO:0000256" key="4">
    <source>
        <dbReference type="ARBA" id="ARBA00022833"/>
    </source>
</evidence>
<dbReference type="GO" id="GO:0000122">
    <property type="term" value="P:negative regulation of transcription by RNA polymerase II"/>
    <property type="evidence" value="ECO:0007669"/>
    <property type="project" value="TreeGrafter"/>
</dbReference>
<dbReference type="CDD" id="cd00202">
    <property type="entry name" value="ZnF_GATA"/>
    <property type="match status" value="2"/>
</dbReference>
<feature type="compositionally biased region" description="Basic and acidic residues" evidence="7">
    <location>
        <begin position="779"/>
        <end position="812"/>
    </location>
</feature>
<dbReference type="EMBL" id="MCFG01000032">
    <property type="protein sequence ID" value="ORX85649.1"/>
    <property type="molecule type" value="Genomic_DNA"/>
</dbReference>
<dbReference type="SMART" id="SM00401">
    <property type="entry name" value="ZnF_GATA"/>
    <property type="match status" value="2"/>
</dbReference>
<organism evidence="9 10">
    <name type="scientific">Anaeromyces robustus</name>
    <dbReference type="NCBI Taxonomy" id="1754192"/>
    <lineage>
        <taxon>Eukaryota</taxon>
        <taxon>Fungi</taxon>
        <taxon>Fungi incertae sedis</taxon>
        <taxon>Chytridiomycota</taxon>
        <taxon>Chytridiomycota incertae sedis</taxon>
        <taxon>Neocallimastigomycetes</taxon>
        <taxon>Neocallimastigales</taxon>
        <taxon>Neocallimastigaceae</taxon>
        <taxon>Anaeromyces</taxon>
    </lineage>
</organism>
<evidence type="ECO:0000259" key="8">
    <source>
        <dbReference type="PROSITE" id="PS50114"/>
    </source>
</evidence>
<comment type="subcellular location">
    <subcellularLocation>
        <location evidence="1">Nucleus</location>
    </subcellularLocation>
</comment>
<keyword evidence="2" id="KW-0479">Metal-binding</keyword>
<evidence type="ECO:0000313" key="9">
    <source>
        <dbReference type="EMBL" id="ORX85649.1"/>
    </source>
</evidence>
<feature type="compositionally biased region" description="Basic and acidic residues" evidence="7">
    <location>
        <begin position="586"/>
        <end position="611"/>
    </location>
</feature>
<feature type="region of interest" description="Disordered" evidence="7">
    <location>
        <begin position="581"/>
        <end position="621"/>
    </location>
</feature>
<dbReference type="GO" id="GO:0000978">
    <property type="term" value="F:RNA polymerase II cis-regulatory region sequence-specific DNA binding"/>
    <property type="evidence" value="ECO:0007669"/>
    <property type="project" value="TreeGrafter"/>
</dbReference>
<dbReference type="SUPFAM" id="SSF57716">
    <property type="entry name" value="Glucocorticoid receptor-like (DNA-binding domain)"/>
    <property type="match status" value="2"/>
</dbReference>
<dbReference type="Pfam" id="PF00320">
    <property type="entry name" value="GATA"/>
    <property type="match status" value="2"/>
</dbReference>
<name>A0A1Y1XIR6_9FUNG</name>
<feature type="region of interest" description="Disordered" evidence="7">
    <location>
        <begin position="759"/>
        <end position="851"/>
    </location>
</feature>
<dbReference type="PANTHER" id="PTHR10071:SF281">
    <property type="entry name" value="BOX A-BINDING FACTOR-RELATED"/>
    <property type="match status" value="1"/>
</dbReference>
<dbReference type="PRINTS" id="PR00619">
    <property type="entry name" value="GATAZNFINGER"/>
</dbReference>
<feature type="compositionally biased region" description="Basic and acidic residues" evidence="7">
    <location>
        <begin position="835"/>
        <end position="851"/>
    </location>
</feature>
<comment type="caution">
    <text evidence="9">The sequence shown here is derived from an EMBL/GenBank/DDBJ whole genome shotgun (WGS) entry which is preliminary data.</text>
</comment>
<dbReference type="Proteomes" id="UP000193944">
    <property type="component" value="Unassembled WGS sequence"/>
</dbReference>
<keyword evidence="3 6" id="KW-0863">Zinc-finger</keyword>
<keyword evidence="4" id="KW-0862">Zinc</keyword>
<dbReference type="GO" id="GO:0045944">
    <property type="term" value="P:positive regulation of transcription by RNA polymerase II"/>
    <property type="evidence" value="ECO:0007669"/>
    <property type="project" value="TreeGrafter"/>
</dbReference>
<dbReference type="PROSITE" id="PS50114">
    <property type="entry name" value="GATA_ZN_FINGER_2"/>
    <property type="match status" value="2"/>
</dbReference>
<accession>A0A1Y1XIR6</accession>
<dbReference type="AlphaFoldDB" id="A0A1Y1XIR6"/>
<evidence type="ECO:0000256" key="5">
    <source>
        <dbReference type="ARBA" id="ARBA00023242"/>
    </source>
</evidence>
<keyword evidence="5" id="KW-0539">Nucleus</keyword>
<feature type="region of interest" description="Disordered" evidence="7">
    <location>
        <begin position="70"/>
        <end position="100"/>
    </location>
</feature>